<dbReference type="Pfam" id="PF00005">
    <property type="entry name" value="ABC_tran"/>
    <property type="match status" value="1"/>
</dbReference>
<dbReference type="Gene3D" id="3.40.50.300">
    <property type="entry name" value="P-loop containing nucleotide triphosphate hydrolases"/>
    <property type="match status" value="1"/>
</dbReference>
<evidence type="ECO:0000256" key="5">
    <source>
        <dbReference type="ARBA" id="ARBA00022741"/>
    </source>
</evidence>
<sequence length="624" mass="68188">MGGRPGGPAQGFGFGPGRGGPGMGMPVQKARNFKGTLRRLIGYLKPHRTALMVVFLTAVLSTVFSIVSPKILGDATTKLFEGMTAKMKGVPGAGIDFGFIGSLLLLLAGLYVVSTLFSYIQQYVMAGISQKVVYDLRAEVNRKLARLPLKYFDSHTHGETLSRVVNDVDTISSTLQQSLTQLITSVVTLVGVVVMMLTISPLMTLIVVVTLPLSFMVIRLVTPRSQKHFRGMQQSLGELNGHVEEMYTGHPIVKAFGHERKSIAQFDAVNDRLYEAGWRAQFISGTIMPLMNFIGNIGYVLVCVAGGLLVMRGSIRIGDVQAFISYSKQFSMPITQTAQIANIIQSTIAAAERVFELLDEPEEVAEAAGGSVAQAKGRVRFEHVKFGYKDDAPLIADMNIDVRSGQTVAIVGPTGAGKTTLINLLMRFYELNGGRITIDGVDITQMQRSELRGLFGMVLQDTWLFNGTIRDNIAYGRSGATDEEVVQAAKAAYADHFIRTLPDGYDTVLNEEASNISQGQKQLLTIARAILADPAILLLDEATSSVDSRTEIHIQRAMNELMQGRTSFVIAHRLSTIRHADLILVMNQGSVIEQGTHEELLAQRGFYAELYESQFSGRMRKEVG</sequence>
<feature type="transmembrane region" description="Helical" evidence="9">
    <location>
        <begin position="179"/>
        <end position="199"/>
    </location>
</feature>
<dbReference type="SUPFAM" id="SSF90123">
    <property type="entry name" value="ABC transporter transmembrane region"/>
    <property type="match status" value="1"/>
</dbReference>
<dbReference type="InterPro" id="IPR003593">
    <property type="entry name" value="AAA+_ATPase"/>
</dbReference>
<comment type="caution">
    <text evidence="12">The sequence shown here is derived from an EMBL/GenBank/DDBJ whole genome shotgun (WGS) entry which is preliminary data.</text>
</comment>
<accession>A0A7X3CU77</accession>
<keyword evidence="5" id="KW-0547">Nucleotide-binding</keyword>
<feature type="transmembrane region" description="Helical" evidence="9">
    <location>
        <begin position="205"/>
        <end position="222"/>
    </location>
</feature>
<keyword evidence="4 9" id="KW-0812">Transmembrane</keyword>
<dbReference type="CDD" id="cd03254">
    <property type="entry name" value="ABCC_Glucan_exporter_like"/>
    <property type="match status" value="1"/>
</dbReference>
<dbReference type="InterPro" id="IPR011527">
    <property type="entry name" value="ABC1_TM_dom"/>
</dbReference>
<evidence type="ECO:0000256" key="2">
    <source>
        <dbReference type="ARBA" id="ARBA00022448"/>
    </source>
</evidence>
<feature type="domain" description="ABC transporter" evidence="10">
    <location>
        <begin position="379"/>
        <end position="613"/>
    </location>
</feature>
<proteinExistence type="predicted"/>
<dbReference type="EMBL" id="WNZX01000011">
    <property type="protein sequence ID" value="MUG71862.1"/>
    <property type="molecule type" value="Genomic_DNA"/>
</dbReference>
<dbReference type="GO" id="GO:0015421">
    <property type="term" value="F:ABC-type oligopeptide transporter activity"/>
    <property type="evidence" value="ECO:0007669"/>
    <property type="project" value="TreeGrafter"/>
</dbReference>
<dbReference type="InterPro" id="IPR027417">
    <property type="entry name" value="P-loop_NTPase"/>
</dbReference>
<gene>
    <name evidence="12" type="ORF">GNP93_14405</name>
</gene>
<dbReference type="SUPFAM" id="SSF52540">
    <property type="entry name" value="P-loop containing nucleoside triphosphate hydrolases"/>
    <property type="match status" value="1"/>
</dbReference>
<feature type="transmembrane region" description="Helical" evidence="9">
    <location>
        <begin position="290"/>
        <end position="311"/>
    </location>
</feature>
<dbReference type="PANTHER" id="PTHR43394:SF1">
    <property type="entry name" value="ATP-BINDING CASSETTE SUB-FAMILY B MEMBER 10, MITOCHONDRIAL"/>
    <property type="match status" value="1"/>
</dbReference>
<keyword evidence="3" id="KW-1003">Cell membrane</keyword>
<keyword evidence="6 12" id="KW-0067">ATP-binding</keyword>
<dbReference type="PROSITE" id="PS50893">
    <property type="entry name" value="ABC_TRANSPORTER_2"/>
    <property type="match status" value="1"/>
</dbReference>
<evidence type="ECO:0000256" key="8">
    <source>
        <dbReference type="ARBA" id="ARBA00023136"/>
    </source>
</evidence>
<dbReference type="PROSITE" id="PS50929">
    <property type="entry name" value="ABC_TM1F"/>
    <property type="match status" value="1"/>
</dbReference>
<evidence type="ECO:0000259" key="11">
    <source>
        <dbReference type="PROSITE" id="PS50929"/>
    </source>
</evidence>
<dbReference type="InterPro" id="IPR036640">
    <property type="entry name" value="ABC1_TM_sf"/>
</dbReference>
<reference evidence="12 13" key="1">
    <citation type="submission" date="2019-11" db="EMBL/GenBank/DDBJ databases">
        <title>Draft genome sequences of five Paenibacillus species of dairy origin.</title>
        <authorList>
            <person name="Olajide A.M."/>
            <person name="Chen S."/>
            <person name="Lapointe G."/>
        </authorList>
    </citation>
    <scope>NUCLEOTIDE SEQUENCE [LARGE SCALE GENOMIC DNA]</scope>
    <source>
        <strain evidence="12 13">2CS3</strain>
    </source>
</reference>
<dbReference type="SMART" id="SM00382">
    <property type="entry name" value="AAA"/>
    <property type="match status" value="1"/>
</dbReference>
<evidence type="ECO:0000313" key="13">
    <source>
        <dbReference type="Proteomes" id="UP000450917"/>
    </source>
</evidence>
<evidence type="ECO:0000256" key="7">
    <source>
        <dbReference type="ARBA" id="ARBA00022989"/>
    </source>
</evidence>
<evidence type="ECO:0000256" key="6">
    <source>
        <dbReference type="ARBA" id="ARBA00022840"/>
    </source>
</evidence>
<evidence type="ECO:0000256" key="4">
    <source>
        <dbReference type="ARBA" id="ARBA00022692"/>
    </source>
</evidence>
<dbReference type="PROSITE" id="PS00211">
    <property type="entry name" value="ABC_TRANSPORTER_1"/>
    <property type="match status" value="1"/>
</dbReference>
<keyword evidence="13" id="KW-1185">Reference proteome</keyword>
<feature type="transmembrane region" description="Helical" evidence="9">
    <location>
        <begin position="97"/>
        <end position="120"/>
    </location>
</feature>
<comment type="subcellular location">
    <subcellularLocation>
        <location evidence="1">Cell membrane</location>
        <topology evidence="1">Multi-pass membrane protein</topology>
    </subcellularLocation>
</comment>
<dbReference type="AlphaFoldDB" id="A0A7X3CU77"/>
<dbReference type="PANTHER" id="PTHR43394">
    <property type="entry name" value="ATP-DEPENDENT PERMEASE MDL1, MITOCHONDRIAL"/>
    <property type="match status" value="1"/>
</dbReference>
<organism evidence="12 13">
    <name type="scientific">Paenibacillus validus</name>
    <dbReference type="NCBI Taxonomy" id="44253"/>
    <lineage>
        <taxon>Bacteria</taxon>
        <taxon>Bacillati</taxon>
        <taxon>Bacillota</taxon>
        <taxon>Bacilli</taxon>
        <taxon>Bacillales</taxon>
        <taxon>Paenibacillaceae</taxon>
        <taxon>Paenibacillus</taxon>
    </lineage>
</organism>
<keyword evidence="8 9" id="KW-0472">Membrane</keyword>
<evidence type="ECO:0000313" key="12">
    <source>
        <dbReference type="EMBL" id="MUG71862.1"/>
    </source>
</evidence>
<dbReference type="GO" id="GO:0016887">
    <property type="term" value="F:ATP hydrolysis activity"/>
    <property type="evidence" value="ECO:0007669"/>
    <property type="project" value="InterPro"/>
</dbReference>
<feature type="domain" description="ABC transmembrane type-1" evidence="11">
    <location>
        <begin position="53"/>
        <end position="346"/>
    </location>
</feature>
<dbReference type="Proteomes" id="UP000450917">
    <property type="component" value="Unassembled WGS sequence"/>
</dbReference>
<evidence type="ECO:0000256" key="9">
    <source>
        <dbReference type="SAM" id="Phobius"/>
    </source>
</evidence>
<evidence type="ECO:0000259" key="10">
    <source>
        <dbReference type="PROSITE" id="PS50893"/>
    </source>
</evidence>
<evidence type="ECO:0000256" key="3">
    <source>
        <dbReference type="ARBA" id="ARBA00022475"/>
    </source>
</evidence>
<feature type="transmembrane region" description="Helical" evidence="9">
    <location>
        <begin position="49"/>
        <end position="67"/>
    </location>
</feature>
<keyword evidence="2" id="KW-0813">Transport</keyword>
<dbReference type="FunFam" id="1.20.1560.10:FF:000011">
    <property type="entry name" value="Multidrug ABC transporter ATP-binding protein"/>
    <property type="match status" value="1"/>
</dbReference>
<keyword evidence="7 9" id="KW-1133">Transmembrane helix</keyword>
<dbReference type="GO" id="GO:0005524">
    <property type="term" value="F:ATP binding"/>
    <property type="evidence" value="ECO:0007669"/>
    <property type="project" value="UniProtKB-KW"/>
</dbReference>
<evidence type="ECO:0000256" key="1">
    <source>
        <dbReference type="ARBA" id="ARBA00004651"/>
    </source>
</evidence>
<dbReference type="InterPro" id="IPR039421">
    <property type="entry name" value="Type_1_exporter"/>
</dbReference>
<dbReference type="CDD" id="cd18547">
    <property type="entry name" value="ABC_6TM_Tm288_like"/>
    <property type="match status" value="1"/>
</dbReference>
<name>A0A7X3CU77_9BACL</name>
<dbReference type="GO" id="GO:0005886">
    <property type="term" value="C:plasma membrane"/>
    <property type="evidence" value="ECO:0007669"/>
    <property type="project" value="UniProtKB-SubCell"/>
</dbReference>
<dbReference type="FunFam" id="3.40.50.300:FF:000287">
    <property type="entry name" value="Multidrug ABC transporter ATP-binding protein"/>
    <property type="match status" value="1"/>
</dbReference>
<dbReference type="Gene3D" id="1.20.1560.10">
    <property type="entry name" value="ABC transporter type 1, transmembrane domain"/>
    <property type="match status" value="1"/>
</dbReference>
<dbReference type="InterPro" id="IPR017871">
    <property type="entry name" value="ABC_transporter-like_CS"/>
</dbReference>
<dbReference type="Pfam" id="PF00664">
    <property type="entry name" value="ABC_membrane"/>
    <property type="match status" value="1"/>
</dbReference>
<dbReference type="InterPro" id="IPR003439">
    <property type="entry name" value="ABC_transporter-like_ATP-bd"/>
</dbReference>
<protein>
    <submittedName>
        <fullName evidence="12">ATP-binding cassette domain-containing protein</fullName>
    </submittedName>
</protein>